<feature type="transmembrane region" description="Helical" evidence="2">
    <location>
        <begin position="146"/>
        <end position="166"/>
    </location>
</feature>
<proteinExistence type="predicted"/>
<dbReference type="AlphaFoldDB" id="A0A9P5HI58"/>
<evidence type="ECO:0000256" key="2">
    <source>
        <dbReference type="SAM" id="Phobius"/>
    </source>
</evidence>
<dbReference type="Proteomes" id="UP000722485">
    <property type="component" value="Unassembled WGS sequence"/>
</dbReference>
<evidence type="ECO:0000256" key="1">
    <source>
        <dbReference type="SAM" id="MobiDB-lite"/>
    </source>
</evidence>
<dbReference type="EMBL" id="JAANBB010000030">
    <property type="protein sequence ID" value="KAF7554622.1"/>
    <property type="molecule type" value="Genomic_DNA"/>
</dbReference>
<dbReference type="PROSITE" id="PS51257">
    <property type="entry name" value="PROKAR_LIPOPROTEIN"/>
    <property type="match status" value="1"/>
</dbReference>
<sequence>MSKTTTSVAATSTAACSNLYDTPVRDAACAMPYGGNHTKIMLACCNDADVVSYYNDCGLYCLAVDQTVTDLSDCLYGKGAPWGDVFCKGNSSATATATGKVKIPASASASVISTDSASNSEESKEAEASATSSKGAAPGFTPQSSVSTLGLTIVALLFSATMFGALQV</sequence>
<keyword evidence="2" id="KW-0472">Membrane</keyword>
<feature type="compositionally biased region" description="Low complexity" evidence="1">
    <location>
        <begin position="128"/>
        <end position="137"/>
    </location>
</feature>
<evidence type="ECO:0000313" key="4">
    <source>
        <dbReference type="Proteomes" id="UP000722485"/>
    </source>
</evidence>
<accession>A0A9P5HI58</accession>
<name>A0A9P5HI58_9HYPO</name>
<reference evidence="3" key="1">
    <citation type="submission" date="2020-03" db="EMBL/GenBank/DDBJ databases">
        <title>Draft Genome Sequence of Cylindrodendrum hubeiense.</title>
        <authorList>
            <person name="Buettner E."/>
            <person name="Kellner H."/>
        </authorList>
    </citation>
    <scope>NUCLEOTIDE SEQUENCE</scope>
    <source>
        <strain evidence="3">IHI 201604</strain>
    </source>
</reference>
<protein>
    <submittedName>
        <fullName evidence="3">Uncharacterized protein</fullName>
    </submittedName>
</protein>
<keyword evidence="2" id="KW-0812">Transmembrane</keyword>
<dbReference type="OrthoDB" id="3520229at2759"/>
<comment type="caution">
    <text evidence="3">The sequence shown here is derived from an EMBL/GenBank/DDBJ whole genome shotgun (WGS) entry which is preliminary data.</text>
</comment>
<keyword evidence="2" id="KW-1133">Transmembrane helix</keyword>
<gene>
    <name evidence="3" type="ORF">G7Z17_g2754</name>
</gene>
<evidence type="ECO:0000313" key="3">
    <source>
        <dbReference type="EMBL" id="KAF7554622.1"/>
    </source>
</evidence>
<keyword evidence="4" id="KW-1185">Reference proteome</keyword>
<organism evidence="3 4">
    <name type="scientific">Cylindrodendrum hubeiense</name>
    <dbReference type="NCBI Taxonomy" id="595255"/>
    <lineage>
        <taxon>Eukaryota</taxon>
        <taxon>Fungi</taxon>
        <taxon>Dikarya</taxon>
        <taxon>Ascomycota</taxon>
        <taxon>Pezizomycotina</taxon>
        <taxon>Sordariomycetes</taxon>
        <taxon>Hypocreomycetidae</taxon>
        <taxon>Hypocreales</taxon>
        <taxon>Nectriaceae</taxon>
        <taxon>Cylindrodendrum</taxon>
    </lineage>
</organism>
<feature type="region of interest" description="Disordered" evidence="1">
    <location>
        <begin position="114"/>
        <end position="141"/>
    </location>
</feature>